<evidence type="ECO:0000313" key="6">
    <source>
        <dbReference type="Proteomes" id="UP000224006"/>
    </source>
</evidence>
<comment type="similarity">
    <text evidence="1">Belongs to the saccharopine dehydrogenase family.</text>
</comment>
<dbReference type="VEuPathDB" id="ToxoDB:BESB_079170"/>
<dbReference type="InterPro" id="IPR036291">
    <property type="entry name" value="NAD(P)-bd_dom_sf"/>
</dbReference>
<evidence type="ECO:0000256" key="2">
    <source>
        <dbReference type="SAM" id="MobiDB-lite"/>
    </source>
</evidence>
<reference evidence="5 6" key="1">
    <citation type="submission" date="2017-09" db="EMBL/GenBank/DDBJ databases">
        <title>Genome sequencing of Besnoitia besnoiti strain Bb-Ger1.</title>
        <authorList>
            <person name="Schares G."/>
            <person name="Venepally P."/>
            <person name="Lorenzi H.A."/>
        </authorList>
    </citation>
    <scope>NUCLEOTIDE SEQUENCE [LARGE SCALE GENOMIC DNA]</scope>
    <source>
        <strain evidence="5 6">Bb-Ger1</strain>
    </source>
</reference>
<keyword evidence="3" id="KW-0812">Transmembrane</keyword>
<organism evidence="5 6">
    <name type="scientific">Besnoitia besnoiti</name>
    <name type="common">Apicomplexan protozoan</name>
    <dbReference type="NCBI Taxonomy" id="94643"/>
    <lineage>
        <taxon>Eukaryota</taxon>
        <taxon>Sar</taxon>
        <taxon>Alveolata</taxon>
        <taxon>Apicomplexa</taxon>
        <taxon>Conoidasida</taxon>
        <taxon>Coccidia</taxon>
        <taxon>Eucoccidiorida</taxon>
        <taxon>Eimeriorina</taxon>
        <taxon>Sarcocystidae</taxon>
        <taxon>Besnoitia</taxon>
    </lineage>
</organism>
<evidence type="ECO:0000256" key="3">
    <source>
        <dbReference type="SAM" id="Phobius"/>
    </source>
</evidence>
<feature type="region of interest" description="Disordered" evidence="2">
    <location>
        <begin position="622"/>
        <end position="684"/>
    </location>
</feature>
<feature type="compositionally biased region" description="Basic and acidic residues" evidence="2">
    <location>
        <begin position="215"/>
        <end position="226"/>
    </location>
</feature>
<comment type="caution">
    <text evidence="5">The sequence shown here is derived from an EMBL/GenBank/DDBJ whole genome shotgun (WGS) entry which is preliminary data.</text>
</comment>
<dbReference type="GO" id="GO:0005811">
    <property type="term" value="C:lipid droplet"/>
    <property type="evidence" value="ECO:0007669"/>
    <property type="project" value="TreeGrafter"/>
</dbReference>
<feature type="region of interest" description="Disordered" evidence="2">
    <location>
        <begin position="68"/>
        <end position="333"/>
    </location>
</feature>
<dbReference type="InterPro" id="IPR005097">
    <property type="entry name" value="Sacchrp_dh_NADP-bd"/>
</dbReference>
<feature type="transmembrane region" description="Helical" evidence="3">
    <location>
        <begin position="713"/>
        <end position="739"/>
    </location>
</feature>
<dbReference type="AlphaFoldDB" id="A0A2A9MBL1"/>
<dbReference type="GO" id="GO:0005886">
    <property type="term" value="C:plasma membrane"/>
    <property type="evidence" value="ECO:0007669"/>
    <property type="project" value="TreeGrafter"/>
</dbReference>
<feature type="compositionally biased region" description="Basic and acidic residues" evidence="2">
    <location>
        <begin position="644"/>
        <end position="654"/>
    </location>
</feature>
<dbReference type="KEGG" id="bbes:BESB_079170"/>
<dbReference type="SUPFAM" id="SSF51735">
    <property type="entry name" value="NAD(P)-binding Rossmann-fold domains"/>
    <property type="match status" value="1"/>
</dbReference>
<dbReference type="InterPro" id="IPR051276">
    <property type="entry name" value="Saccharopine_DH-like_oxidrdct"/>
</dbReference>
<dbReference type="Proteomes" id="UP000224006">
    <property type="component" value="Chromosome VII"/>
</dbReference>
<dbReference type="GO" id="GO:0005739">
    <property type="term" value="C:mitochondrion"/>
    <property type="evidence" value="ECO:0007669"/>
    <property type="project" value="TreeGrafter"/>
</dbReference>
<feature type="compositionally biased region" description="Low complexity" evidence="2">
    <location>
        <begin position="622"/>
        <end position="638"/>
    </location>
</feature>
<protein>
    <recommendedName>
        <fullName evidence="4">Saccharopine dehydrogenase NADP binding domain-containing protein</fullName>
    </recommendedName>
</protein>
<dbReference type="PANTHER" id="PTHR12286">
    <property type="entry name" value="SACCHAROPINE DEHYDROGENASE-LIKE OXIDOREDUCTASE"/>
    <property type="match status" value="1"/>
</dbReference>
<evidence type="ECO:0000259" key="4">
    <source>
        <dbReference type="Pfam" id="PF03435"/>
    </source>
</evidence>
<feature type="compositionally biased region" description="Basic and acidic residues" evidence="2">
    <location>
        <begin position="189"/>
        <end position="206"/>
    </location>
</feature>
<dbReference type="EMBL" id="NWUJ01000008">
    <property type="protein sequence ID" value="PFH33701.1"/>
    <property type="molecule type" value="Genomic_DNA"/>
</dbReference>
<feature type="region of interest" description="Disordered" evidence="2">
    <location>
        <begin position="1"/>
        <end position="21"/>
    </location>
</feature>
<keyword evidence="3" id="KW-1133">Transmembrane helix</keyword>
<dbReference type="Gene3D" id="3.40.50.720">
    <property type="entry name" value="NAD(P)-binding Rossmann-like Domain"/>
    <property type="match status" value="1"/>
</dbReference>
<accession>A0A2A9MBL1</accession>
<dbReference type="STRING" id="94643.A0A2A9MBL1"/>
<feature type="region of interest" description="Disordered" evidence="2">
    <location>
        <begin position="775"/>
        <end position="807"/>
    </location>
</feature>
<feature type="compositionally biased region" description="Basic and acidic residues" evidence="2">
    <location>
        <begin position="258"/>
        <end position="271"/>
    </location>
</feature>
<dbReference type="PANTHER" id="PTHR12286:SF5">
    <property type="entry name" value="SACCHAROPINE DEHYDROGENASE-LIKE OXIDOREDUCTASE"/>
    <property type="match status" value="1"/>
</dbReference>
<gene>
    <name evidence="5" type="ORF">BESB_079170</name>
</gene>
<evidence type="ECO:0000313" key="5">
    <source>
        <dbReference type="EMBL" id="PFH33701.1"/>
    </source>
</evidence>
<dbReference type="GO" id="GO:0009247">
    <property type="term" value="P:glycolipid biosynthetic process"/>
    <property type="evidence" value="ECO:0007669"/>
    <property type="project" value="TreeGrafter"/>
</dbReference>
<feature type="compositionally biased region" description="Polar residues" evidence="2">
    <location>
        <begin position="1"/>
        <end position="11"/>
    </location>
</feature>
<feature type="compositionally biased region" description="Acidic residues" evidence="2">
    <location>
        <begin position="780"/>
        <end position="805"/>
    </location>
</feature>
<dbReference type="OrthoDB" id="10268090at2759"/>
<feature type="domain" description="Saccharopine dehydrogenase NADP binding" evidence="4">
    <location>
        <begin position="358"/>
        <end position="473"/>
    </location>
</feature>
<sequence>MTASAGNSSTEGDAREEPSAPFLDRDREFHIILWGATGFAGRFAAEYLARRYFTCEEPVLPAAFCGAQKTRKKPKRVGDGGRASVPSLVSPMHSPAITAGEHKPDFALLRNREENKKRREASGRGQEQRLSDSQQRDGASRRKDEEEKRATTTGESGARGQTLETRVEYRTIDTQAYAETAAASVPQREAAKSQEDEAREGGKASEGENVSGESGRAKQREEEGKQAKGGTSRKPKAGEEASDMPQENGSGGGRRKGGSREPREGQEVLKKENRHRSREKQNGSRGERDEWKLVKERGERGTESKDLGVHDAEPRREGDSIQEAQPSDGRAKEDIGVETDADDEESSAACVLPQALTLPYASRRREHPEVRFAFAGRSMLRLRKLRSSLADRLGKNCMNIDLLEADSLNEKEMETLCKRARVVLSACGPYKLCGEALVKACLAAKTHYCDISAEVSYVADMAFKYGQEAAARGLKFVSFCGVDSLPSDLAVLLIQREALKRRKIPCHEIKTAVTDCFGGFSGGTVMGLGHIFEEGAVFDPFFLVKYATPSPPTHLDLSAFSKPQIFLARYDENFGYCAYNVMAPINENVVRFSTVLQGLYPVSPALGFGDYPAAKDLFKSDAAPTAAPCPSSSQRPAPAGAPPARDRDGREKTSEASGSSPESASASARSSSSSSPPSCRLAQPGAGGLASSPCWPYPSFLHYSESVALGYDIISASVVSIVTFVLMFLVTFSLTRVLLTTFRFFPRPGEGPPRQFLDKGHFEIKVIGRVRPLTIVPSPDENEDIELEEGDSAPAAEDDEEAEEDVERRRYNHLHHHHKETVITVTIGSSLGDPGYKETGRMLVETGLAIALQLNACTDLCGVCTPASGVGVVLKDRLVKAGMSIELKSKQF</sequence>
<dbReference type="RefSeq" id="XP_029217710.1">
    <property type="nucleotide sequence ID" value="XM_029366279.1"/>
</dbReference>
<feature type="compositionally biased region" description="Basic and acidic residues" evidence="2">
    <location>
        <begin position="279"/>
        <end position="319"/>
    </location>
</feature>
<dbReference type="Pfam" id="PF03435">
    <property type="entry name" value="Sacchrp_dh_NADP"/>
    <property type="match status" value="1"/>
</dbReference>
<keyword evidence="3" id="KW-0472">Membrane</keyword>
<keyword evidence="6" id="KW-1185">Reference proteome</keyword>
<dbReference type="GeneID" id="40312844"/>
<name>A0A2A9MBL1_BESBE</name>
<evidence type="ECO:0000256" key="1">
    <source>
        <dbReference type="ARBA" id="ARBA00038048"/>
    </source>
</evidence>
<proteinExistence type="inferred from homology"/>
<feature type="compositionally biased region" description="Basic and acidic residues" evidence="2">
    <location>
        <begin position="100"/>
        <end position="150"/>
    </location>
</feature>
<feature type="compositionally biased region" description="Low complexity" evidence="2">
    <location>
        <begin position="655"/>
        <end position="678"/>
    </location>
</feature>
<feature type="compositionally biased region" description="Basic and acidic residues" evidence="2">
    <location>
        <begin position="12"/>
        <end position="21"/>
    </location>
</feature>